<proteinExistence type="predicted"/>
<evidence type="ECO:0008006" key="4">
    <source>
        <dbReference type="Google" id="ProtNLM"/>
    </source>
</evidence>
<sequence>MCTCLRAWACALVGFLRRGGTAVPPLAPPPGSCSPWVSSSQLPERPPCPPTPLSLARWLCGHPHPAERRRGPARAARDSRAAPGPVRVSCAMSFRDEELLALKRFSLARRLVLGHVDAAGLRTQRQRPSPVVGTPGQTRRAGFSLGHLGAFDLGRGTLAKCCGRTGGEGRGTLTGALKHLLRSLRARR</sequence>
<keyword evidence="3" id="KW-1185">Reference proteome</keyword>
<evidence type="ECO:0000256" key="1">
    <source>
        <dbReference type="SAM" id="SignalP"/>
    </source>
</evidence>
<evidence type="ECO:0000313" key="2">
    <source>
        <dbReference type="EMBL" id="CAI9158534.1"/>
    </source>
</evidence>
<dbReference type="EMBL" id="OX459953">
    <property type="protein sequence ID" value="CAI9158534.1"/>
    <property type="molecule type" value="Genomic_DNA"/>
</dbReference>
<reference evidence="2" key="1">
    <citation type="submission" date="2023-04" db="EMBL/GenBank/DDBJ databases">
        <authorList>
            <consortium name="ELIXIR-Norway"/>
        </authorList>
    </citation>
    <scope>NUCLEOTIDE SEQUENCE [LARGE SCALE GENOMIC DNA]</scope>
</reference>
<evidence type="ECO:0000313" key="3">
    <source>
        <dbReference type="Proteomes" id="UP001176941"/>
    </source>
</evidence>
<protein>
    <recommendedName>
        <fullName evidence="4">Secreted protein</fullName>
    </recommendedName>
</protein>
<dbReference type="Proteomes" id="UP001176941">
    <property type="component" value="Chromosome 17"/>
</dbReference>
<keyword evidence="1" id="KW-0732">Signal</keyword>
<accession>A0ABN8YFN0</accession>
<feature type="signal peptide" evidence="1">
    <location>
        <begin position="1"/>
        <end position="22"/>
    </location>
</feature>
<organism evidence="2 3">
    <name type="scientific">Rangifer tarandus platyrhynchus</name>
    <name type="common">Svalbard reindeer</name>
    <dbReference type="NCBI Taxonomy" id="3082113"/>
    <lineage>
        <taxon>Eukaryota</taxon>
        <taxon>Metazoa</taxon>
        <taxon>Chordata</taxon>
        <taxon>Craniata</taxon>
        <taxon>Vertebrata</taxon>
        <taxon>Euteleostomi</taxon>
        <taxon>Mammalia</taxon>
        <taxon>Eutheria</taxon>
        <taxon>Laurasiatheria</taxon>
        <taxon>Artiodactyla</taxon>
        <taxon>Ruminantia</taxon>
        <taxon>Pecora</taxon>
        <taxon>Cervidae</taxon>
        <taxon>Odocoileinae</taxon>
        <taxon>Rangifer</taxon>
    </lineage>
</organism>
<gene>
    <name evidence="2" type="ORF">MRATA1EN1_LOCUS7496</name>
</gene>
<name>A0ABN8YFN0_RANTA</name>
<feature type="chain" id="PRO_5045315253" description="Secreted protein" evidence="1">
    <location>
        <begin position="23"/>
        <end position="188"/>
    </location>
</feature>